<accession>A0A9N9ANJ2</accession>
<protein>
    <submittedName>
        <fullName evidence="1">10659_t:CDS:1</fullName>
    </submittedName>
</protein>
<keyword evidence="2" id="KW-1185">Reference proteome</keyword>
<organism evidence="1 2">
    <name type="scientific">Diversispora eburnea</name>
    <dbReference type="NCBI Taxonomy" id="1213867"/>
    <lineage>
        <taxon>Eukaryota</taxon>
        <taxon>Fungi</taxon>
        <taxon>Fungi incertae sedis</taxon>
        <taxon>Mucoromycota</taxon>
        <taxon>Glomeromycotina</taxon>
        <taxon>Glomeromycetes</taxon>
        <taxon>Diversisporales</taxon>
        <taxon>Diversisporaceae</taxon>
        <taxon>Diversispora</taxon>
    </lineage>
</organism>
<dbReference type="EMBL" id="CAJVPK010000648">
    <property type="protein sequence ID" value="CAG8535991.1"/>
    <property type="molecule type" value="Genomic_DNA"/>
</dbReference>
<comment type="caution">
    <text evidence="1">The sequence shown here is derived from an EMBL/GenBank/DDBJ whole genome shotgun (WGS) entry which is preliminary data.</text>
</comment>
<gene>
    <name evidence="1" type="ORF">DEBURN_LOCUS6374</name>
</gene>
<evidence type="ECO:0000313" key="2">
    <source>
        <dbReference type="Proteomes" id="UP000789706"/>
    </source>
</evidence>
<dbReference type="AlphaFoldDB" id="A0A9N9ANJ2"/>
<name>A0A9N9ANJ2_9GLOM</name>
<dbReference type="Proteomes" id="UP000789706">
    <property type="component" value="Unassembled WGS sequence"/>
</dbReference>
<evidence type="ECO:0000313" key="1">
    <source>
        <dbReference type="EMBL" id="CAG8535991.1"/>
    </source>
</evidence>
<sequence length="67" mass="7599">MTTEKVPETSSTSKNDAEVFQLEALSTIYQKSLMLRAGVYDEVKRHLLDITLANFIDDSGGQFLKFR</sequence>
<proteinExistence type="predicted"/>
<reference evidence="1" key="1">
    <citation type="submission" date="2021-06" db="EMBL/GenBank/DDBJ databases">
        <authorList>
            <person name="Kallberg Y."/>
            <person name="Tangrot J."/>
            <person name="Rosling A."/>
        </authorList>
    </citation>
    <scope>NUCLEOTIDE SEQUENCE</scope>
    <source>
        <strain evidence="1">AZ414A</strain>
    </source>
</reference>